<evidence type="ECO:0000256" key="7">
    <source>
        <dbReference type="RuleBase" id="RU367067"/>
    </source>
</evidence>
<dbReference type="GO" id="GO:0006270">
    <property type="term" value="P:DNA replication initiation"/>
    <property type="evidence" value="ECO:0007669"/>
    <property type="project" value="UniProtKB-UniRule"/>
</dbReference>
<dbReference type="PANTHER" id="PTHR28124:SF1">
    <property type="entry name" value="DNA REPLICATION REGULATOR SLD2"/>
    <property type="match status" value="1"/>
</dbReference>
<comment type="function">
    <text evidence="7">Has a role in the initiation of DNA replication. Required at S-phase checkpoint.</text>
</comment>
<keyword evidence="10" id="KW-1185">Reference proteome</keyword>
<name>G8Y064_PICSO</name>
<keyword evidence="5 7" id="KW-0539">Nucleus</keyword>
<feature type="region of interest" description="Disordered" evidence="8">
    <location>
        <begin position="358"/>
        <end position="412"/>
    </location>
</feature>
<proteinExistence type="inferred from homology"/>
<dbReference type="EMBL" id="FO082046">
    <property type="protein sequence ID" value="CCE87323.1"/>
    <property type="molecule type" value="Genomic_DNA"/>
</dbReference>
<dbReference type="Pfam" id="PF11719">
    <property type="entry name" value="Drc1-Sld2"/>
    <property type="match status" value="1"/>
</dbReference>
<protein>
    <recommendedName>
        <fullName evidence="3 7">DNA replication regulator SLD2</fullName>
    </recommendedName>
</protein>
<keyword evidence="4 7" id="KW-0235">DNA replication</keyword>
<comment type="similarity">
    <text evidence="2 7">Belongs to the SLD2 family.</text>
</comment>
<reference evidence="9 10" key="1">
    <citation type="journal article" date="2012" name="G3 (Bethesda)">
        <title>Pichia sorbitophila, an interspecies yeast hybrid reveals early steps of genome resolution following polyploidization.</title>
        <authorList>
            <person name="Leh Louis V."/>
            <person name="Despons L."/>
            <person name="Friedrich A."/>
            <person name="Martin T."/>
            <person name="Durrens P."/>
            <person name="Casaregola S."/>
            <person name="Neuveglise C."/>
            <person name="Fairhead C."/>
            <person name="Marck C."/>
            <person name="Cruz J.A."/>
            <person name="Straub M.L."/>
            <person name="Kugler V."/>
            <person name="Sacerdot C."/>
            <person name="Uzunov Z."/>
            <person name="Thierry A."/>
            <person name="Weiss S."/>
            <person name="Bleykasten C."/>
            <person name="De Montigny J."/>
            <person name="Jacques N."/>
            <person name="Jung P."/>
            <person name="Lemaire M."/>
            <person name="Mallet S."/>
            <person name="Morel G."/>
            <person name="Richard G.F."/>
            <person name="Sarkar A."/>
            <person name="Savel G."/>
            <person name="Schacherer J."/>
            <person name="Seret M.L."/>
            <person name="Talla E."/>
            <person name="Samson G."/>
            <person name="Jubin C."/>
            <person name="Poulain J."/>
            <person name="Vacherie B."/>
            <person name="Barbe V."/>
            <person name="Pelletier E."/>
            <person name="Sherman D.J."/>
            <person name="Westhof E."/>
            <person name="Weissenbach J."/>
            <person name="Baret P.V."/>
            <person name="Wincker P."/>
            <person name="Gaillardin C."/>
            <person name="Dujon B."/>
            <person name="Souciet J.L."/>
        </authorList>
    </citation>
    <scope>NUCLEOTIDE SEQUENCE [LARGE SCALE GENOMIC DNA]</scope>
    <source>
        <strain evidence="10">ATCC MYA-4447 / BCRC 22081 / CBS 7064 / NBRC 10061 / NRRL Y-12695</strain>
    </source>
</reference>
<feature type="compositionally biased region" description="Basic and acidic residues" evidence="8">
    <location>
        <begin position="85"/>
        <end position="97"/>
    </location>
</feature>
<evidence type="ECO:0000313" key="9">
    <source>
        <dbReference type="EMBL" id="CCE87323.1"/>
    </source>
</evidence>
<dbReference type="AlphaFoldDB" id="G8Y064"/>
<comment type="subcellular location">
    <subcellularLocation>
        <location evidence="1 7">Nucleus</location>
    </subcellularLocation>
</comment>
<accession>G8Y064</accession>
<dbReference type="GO" id="GO:1902977">
    <property type="term" value="P:mitotic DNA replication preinitiation complex assembly"/>
    <property type="evidence" value="ECO:0007669"/>
    <property type="project" value="TreeGrafter"/>
</dbReference>
<feature type="compositionally biased region" description="Basic and acidic residues" evidence="8">
    <location>
        <begin position="373"/>
        <end position="386"/>
    </location>
</feature>
<dbReference type="Gene3D" id="1.10.10.1460">
    <property type="match status" value="1"/>
</dbReference>
<evidence type="ECO:0000313" key="10">
    <source>
        <dbReference type="Proteomes" id="UP000005222"/>
    </source>
</evidence>
<dbReference type="GO" id="GO:0003688">
    <property type="term" value="F:DNA replication origin binding"/>
    <property type="evidence" value="ECO:0007669"/>
    <property type="project" value="TreeGrafter"/>
</dbReference>
<dbReference type="OMA" id="TWEHDFI"/>
<feature type="region of interest" description="Disordered" evidence="8">
    <location>
        <begin position="73"/>
        <end position="160"/>
    </location>
</feature>
<evidence type="ECO:0000256" key="6">
    <source>
        <dbReference type="ARBA" id="ARBA00023306"/>
    </source>
</evidence>
<dbReference type="InterPro" id="IPR040203">
    <property type="entry name" value="Sld2"/>
</dbReference>
<evidence type="ECO:0000256" key="5">
    <source>
        <dbReference type="ARBA" id="ARBA00023242"/>
    </source>
</evidence>
<evidence type="ECO:0000256" key="8">
    <source>
        <dbReference type="SAM" id="MobiDB-lite"/>
    </source>
</evidence>
<dbReference type="HOGENOM" id="CLU_667493_0_0_1"/>
<evidence type="ECO:0000256" key="1">
    <source>
        <dbReference type="ARBA" id="ARBA00004123"/>
    </source>
</evidence>
<keyword evidence="6 7" id="KW-0131">Cell cycle</keyword>
<dbReference type="PANTHER" id="PTHR28124">
    <property type="entry name" value="DNA REPLICATION REGULATOR SLD2"/>
    <property type="match status" value="1"/>
</dbReference>
<gene>
    <name evidence="9" type="primary">Piso0_005871</name>
    <name evidence="9" type="ORF">GNLVRS01_PISO0N24411g</name>
</gene>
<evidence type="ECO:0000256" key="4">
    <source>
        <dbReference type="ARBA" id="ARBA00022705"/>
    </source>
</evidence>
<dbReference type="InParanoid" id="G8Y064"/>
<dbReference type="Proteomes" id="UP000005222">
    <property type="component" value="Chromosome N"/>
</dbReference>
<sequence>MSSEKDLVNVKQSIKNWEYSFRKEHDRFPTKNDIKNVPDIHRLYKEYKRLKNAPAHSEIDKANKPNGVLNSIDVEIDSSESEQEENFREEPFEDTKNDPQLGPTPQANGRVLSIFDLQLTPPDTTPTKKITDKTRIHSASTTPKIEPFKTPTKKPSKISGRSLNSTLHAVSQSDDQSANILHARKDDITDTPQYLARNNHKFLFSIETPAKSQSPRKQHLNSVGVKHEQQSQELSYQEPITPTKASNVNFSVSPSPLKPHRLFNVGNKKLSDLFNEINSATDVADLPEEEFEDHDSPDDADNEEVVNYRKKFTQKRTTRRWKMKPNLTSEEHHEQNINVQQEMEKLNQKEKQEFKNYLDGKEEELDGYESTETENKKPHSTNEKKIKPISMNYKRLKINNPQKKFFKRRLRR</sequence>
<dbReference type="GO" id="GO:0003697">
    <property type="term" value="F:single-stranded DNA binding"/>
    <property type="evidence" value="ECO:0007669"/>
    <property type="project" value="TreeGrafter"/>
</dbReference>
<organism evidence="9 10">
    <name type="scientific">Pichia sorbitophila (strain ATCC MYA-4447 / BCRC 22081 / CBS 7064 / NBRC 10061 / NRRL Y-12695)</name>
    <name type="common">Hybrid yeast</name>
    <dbReference type="NCBI Taxonomy" id="559304"/>
    <lineage>
        <taxon>Eukaryota</taxon>
        <taxon>Fungi</taxon>
        <taxon>Dikarya</taxon>
        <taxon>Ascomycota</taxon>
        <taxon>Saccharomycotina</taxon>
        <taxon>Pichiomycetes</taxon>
        <taxon>Debaryomycetaceae</taxon>
        <taxon>Millerozyma</taxon>
    </lineage>
</organism>
<dbReference type="FunFam" id="1.10.10.1460:FF:000001">
    <property type="entry name" value="DNA replication regulator Sld2"/>
    <property type="match status" value="1"/>
</dbReference>
<feature type="compositionally biased region" description="Acidic residues" evidence="8">
    <location>
        <begin position="74"/>
        <end position="84"/>
    </location>
</feature>
<dbReference type="FunCoup" id="G8Y064">
    <property type="interactions" value="95"/>
</dbReference>
<evidence type="ECO:0000256" key="3">
    <source>
        <dbReference type="ARBA" id="ARBA00018363"/>
    </source>
</evidence>
<dbReference type="InterPro" id="IPR021110">
    <property type="entry name" value="DNA_rep_checkpnt_protein"/>
</dbReference>
<dbReference type="STRING" id="559304.G8Y064"/>
<dbReference type="OrthoDB" id="8775810at2759"/>
<evidence type="ECO:0000256" key="2">
    <source>
        <dbReference type="ARBA" id="ARBA00007276"/>
    </source>
</evidence>
<dbReference type="CDD" id="cd22289">
    <property type="entry name" value="RecQL4_SLD2_NTD"/>
    <property type="match status" value="1"/>
</dbReference>
<dbReference type="GO" id="GO:0031261">
    <property type="term" value="C:DNA replication preinitiation complex"/>
    <property type="evidence" value="ECO:0007669"/>
    <property type="project" value="TreeGrafter"/>
</dbReference>
<dbReference type="GO" id="GO:0000727">
    <property type="term" value="P:double-strand break repair via break-induced replication"/>
    <property type="evidence" value="ECO:0007669"/>
    <property type="project" value="TreeGrafter"/>
</dbReference>
<feature type="compositionally biased region" description="Acidic residues" evidence="8">
    <location>
        <begin position="361"/>
        <end position="372"/>
    </location>
</feature>
<dbReference type="eggNOG" id="ENOG502SCF7">
    <property type="taxonomic scope" value="Eukaryota"/>
</dbReference>